<evidence type="ECO:0000256" key="1">
    <source>
        <dbReference type="SAM" id="Phobius"/>
    </source>
</evidence>
<keyword evidence="1" id="KW-1133">Transmembrane helix</keyword>
<sequence length="125" mass="14275">MLVGNKGVAEYLEIRRDGWLACLSFFYDDISDPDESGLPVWSPKREFGSPPWQYGLPKYLEEGNKLGWKLGARQLEQELLHTSETELRQRMKSSAHFGRQIYLILGSSTAFLALGLGGHFTRRKK</sequence>
<feature type="transmembrane region" description="Helical" evidence="1">
    <location>
        <begin position="101"/>
        <end position="120"/>
    </location>
</feature>
<proteinExistence type="predicted"/>
<dbReference type="Proteomes" id="UP000318081">
    <property type="component" value="Chromosome"/>
</dbReference>
<protein>
    <submittedName>
        <fullName evidence="2">Uncharacterized protein</fullName>
    </submittedName>
</protein>
<gene>
    <name evidence="2" type="ORF">TBK1r_51140</name>
</gene>
<keyword evidence="1" id="KW-0472">Membrane</keyword>
<evidence type="ECO:0000313" key="3">
    <source>
        <dbReference type="Proteomes" id="UP000318081"/>
    </source>
</evidence>
<organism evidence="2 3">
    <name type="scientific">Stieleria magnilauensis</name>
    <dbReference type="NCBI Taxonomy" id="2527963"/>
    <lineage>
        <taxon>Bacteria</taxon>
        <taxon>Pseudomonadati</taxon>
        <taxon>Planctomycetota</taxon>
        <taxon>Planctomycetia</taxon>
        <taxon>Pirellulales</taxon>
        <taxon>Pirellulaceae</taxon>
        <taxon>Stieleria</taxon>
    </lineage>
</organism>
<name>A0ABX5XWE0_9BACT</name>
<keyword evidence="1" id="KW-0812">Transmembrane</keyword>
<dbReference type="EMBL" id="CP036432">
    <property type="protein sequence ID" value="QDV86096.1"/>
    <property type="molecule type" value="Genomic_DNA"/>
</dbReference>
<reference evidence="2 3" key="1">
    <citation type="submission" date="2019-02" db="EMBL/GenBank/DDBJ databases">
        <title>Deep-cultivation of Planctomycetes and their phenomic and genomic characterization uncovers novel biology.</title>
        <authorList>
            <person name="Wiegand S."/>
            <person name="Jogler M."/>
            <person name="Boedeker C."/>
            <person name="Pinto D."/>
            <person name="Vollmers J."/>
            <person name="Rivas-Marin E."/>
            <person name="Kohn T."/>
            <person name="Peeters S.H."/>
            <person name="Heuer A."/>
            <person name="Rast P."/>
            <person name="Oberbeckmann S."/>
            <person name="Bunk B."/>
            <person name="Jeske O."/>
            <person name="Meyerdierks A."/>
            <person name="Storesund J.E."/>
            <person name="Kallscheuer N."/>
            <person name="Luecker S."/>
            <person name="Lage O.M."/>
            <person name="Pohl T."/>
            <person name="Merkel B.J."/>
            <person name="Hornburger P."/>
            <person name="Mueller R.-W."/>
            <person name="Bruemmer F."/>
            <person name="Labrenz M."/>
            <person name="Spormann A.M."/>
            <person name="Op den Camp H."/>
            <person name="Overmann J."/>
            <person name="Amann R."/>
            <person name="Jetten M.S.M."/>
            <person name="Mascher T."/>
            <person name="Medema M.H."/>
            <person name="Devos D.P."/>
            <person name="Kaster A.-K."/>
            <person name="Ovreas L."/>
            <person name="Rohde M."/>
            <person name="Galperin M.Y."/>
            <person name="Jogler C."/>
        </authorList>
    </citation>
    <scope>NUCLEOTIDE SEQUENCE [LARGE SCALE GENOMIC DNA]</scope>
    <source>
        <strain evidence="2 3">TBK1r</strain>
    </source>
</reference>
<keyword evidence="3" id="KW-1185">Reference proteome</keyword>
<evidence type="ECO:0000313" key="2">
    <source>
        <dbReference type="EMBL" id="QDV86096.1"/>
    </source>
</evidence>
<accession>A0ABX5XWE0</accession>